<dbReference type="Proteomes" id="UP000664701">
    <property type="component" value="Chromosome"/>
</dbReference>
<evidence type="ECO:0000313" key="1">
    <source>
        <dbReference type="EMBL" id="WYJ75490.1"/>
    </source>
</evidence>
<proteinExistence type="predicted"/>
<dbReference type="Pfam" id="PF06923">
    <property type="entry name" value="GutM"/>
    <property type="match status" value="1"/>
</dbReference>
<dbReference type="PIRSF" id="PIRSF011474">
    <property type="entry name" value="Glucitol_operon_activator"/>
    <property type="match status" value="1"/>
</dbReference>
<keyword evidence="2" id="KW-1185">Reference proteome</keyword>
<accession>A0ABZ2SJ32</accession>
<organism evidence="1 2">
    <name type="scientific">Candidatus Enterococcus lowellii</name>
    <dbReference type="NCBI Taxonomy" id="2230877"/>
    <lineage>
        <taxon>Bacteria</taxon>
        <taxon>Bacillati</taxon>
        <taxon>Bacillota</taxon>
        <taxon>Bacilli</taxon>
        <taxon>Lactobacillales</taxon>
        <taxon>Enterococcaceae</taxon>
        <taxon>Enterococcus</taxon>
    </lineage>
</organism>
<dbReference type="EMBL" id="CP147251">
    <property type="protein sequence ID" value="WYJ75490.1"/>
    <property type="molecule type" value="Genomic_DNA"/>
</dbReference>
<gene>
    <name evidence="1" type="ORF">DOK78_000065</name>
</gene>
<reference evidence="1 2" key="1">
    <citation type="submission" date="2021-03" db="EMBL/GenBank/DDBJ databases">
        <authorList>
            <person name="Gilmore M.S."/>
            <person name="Schwartzman J."/>
            <person name="Van Tyne D."/>
            <person name="Martin M."/>
            <person name="Earl A.M."/>
            <person name="Manson A.L."/>
            <person name="Straub T."/>
            <person name="Salamzade R."/>
            <person name="Saavedra J."/>
            <person name="Lebreton F."/>
            <person name="Prichula J."/>
            <person name="Schaufler K."/>
            <person name="Gaca A."/>
            <person name="Sgardioli B."/>
            <person name="Wagenaar J."/>
            <person name="Strong T."/>
        </authorList>
    </citation>
    <scope>NUCLEOTIDE SEQUENCE [LARGE SCALE GENOMIC DNA]</scope>
    <source>
        <strain evidence="1 2">DIV2402</strain>
    </source>
</reference>
<dbReference type="RefSeq" id="WP_207871672.1">
    <property type="nucleotide sequence ID" value="NZ_CP147251.1"/>
</dbReference>
<evidence type="ECO:0000313" key="2">
    <source>
        <dbReference type="Proteomes" id="UP000664701"/>
    </source>
</evidence>
<reference evidence="1 2" key="2">
    <citation type="submission" date="2024-03" db="EMBL/GenBank/DDBJ databases">
        <title>The Genome Sequence of Enterococcus sp. DIV2402.</title>
        <authorList>
            <consortium name="The Broad Institute Genomics Platform"/>
            <consortium name="The Broad Institute Microbial Omics Core"/>
            <consortium name="The Broad Institute Genomic Center for Infectious Diseases"/>
            <person name="Earl A."/>
            <person name="Manson A."/>
            <person name="Gilmore M."/>
            <person name="Schwartman J."/>
            <person name="Shea T."/>
            <person name="Abouelleil A."/>
            <person name="Cao P."/>
            <person name="Chapman S."/>
            <person name="Cusick C."/>
            <person name="Young S."/>
            <person name="Neafsey D."/>
            <person name="Nusbaum C."/>
            <person name="Birren B."/>
        </authorList>
    </citation>
    <scope>NUCLEOTIDE SEQUENCE [LARGE SCALE GENOMIC DNA]</scope>
    <source>
        <strain evidence="1 2">DIV2402</strain>
    </source>
</reference>
<sequence>MSFIYIFGTFVIGAYLLQVVLGMKQIKHFNQTYQELRRKGKVAIGRRAGKVKAGTIVLFAVNKKGEILDARKMQGVTVLAKFHELSAYIGEDIHYMDKYHPLVRQENKLIQQAMENAREIYLRVEMGNYQEEQPLSPLAGTKIQLQLWKNQIQSKMKRSVE</sequence>
<name>A0ABZ2SJ32_9ENTE</name>
<dbReference type="InterPro" id="IPR009693">
    <property type="entry name" value="Glucitol_operon_activator"/>
</dbReference>
<protein>
    <submittedName>
        <fullName evidence="1">Transcriptional regulator SrlR</fullName>
    </submittedName>
</protein>